<feature type="transmembrane region" description="Helical" evidence="2">
    <location>
        <begin position="128"/>
        <end position="149"/>
    </location>
</feature>
<evidence type="ECO:0000313" key="3">
    <source>
        <dbReference type="EMBL" id="GAA5098315.1"/>
    </source>
</evidence>
<keyword evidence="2" id="KW-1133">Transmembrane helix</keyword>
<proteinExistence type="predicted"/>
<reference evidence="4" key="1">
    <citation type="journal article" date="2019" name="Int. J. Syst. Evol. Microbiol.">
        <title>The Global Catalogue of Microorganisms (GCM) 10K type strain sequencing project: providing services to taxonomists for standard genome sequencing and annotation.</title>
        <authorList>
            <consortium name="The Broad Institute Genomics Platform"/>
            <consortium name="The Broad Institute Genome Sequencing Center for Infectious Disease"/>
            <person name="Wu L."/>
            <person name="Ma J."/>
        </authorList>
    </citation>
    <scope>NUCLEOTIDE SEQUENCE [LARGE SCALE GENOMIC DNA]</scope>
    <source>
        <strain evidence="4">JCM 18959</strain>
    </source>
</reference>
<keyword evidence="2" id="KW-0812">Transmembrane</keyword>
<accession>A0ABP9MNM6</accession>
<gene>
    <name evidence="3" type="ORF">GCM10025760_33360</name>
</gene>
<feature type="compositionally biased region" description="Basic and acidic residues" evidence="1">
    <location>
        <begin position="10"/>
        <end position="23"/>
    </location>
</feature>
<feature type="region of interest" description="Disordered" evidence="1">
    <location>
        <begin position="1"/>
        <end position="30"/>
    </location>
</feature>
<dbReference type="EMBL" id="BAABKZ010000005">
    <property type="protein sequence ID" value="GAA5098315.1"/>
    <property type="molecule type" value="Genomic_DNA"/>
</dbReference>
<keyword evidence="4" id="KW-1185">Reference proteome</keyword>
<evidence type="ECO:0008006" key="5">
    <source>
        <dbReference type="Google" id="ProtNLM"/>
    </source>
</evidence>
<keyword evidence="2" id="KW-0472">Membrane</keyword>
<evidence type="ECO:0000256" key="1">
    <source>
        <dbReference type="SAM" id="MobiDB-lite"/>
    </source>
</evidence>
<sequence>MDAPGGSAGREGEELQRVRRRAAEASAADGARELDVLRARAYGPDSDIGDDPVAMARLIELEAAHVAAATPVGTTASVDNGAAHDAPRSENAAVGPVAPKAEPVVPTTSGERPRQKEWRLPALTQSRAWWMVGSVVSVTVVLYAAIWILSPHPDATLQSTAAQTDFSLIQALTGDVGDPDMSTLRQFEGYRDMTVWSVEKDTGDNCLLAWDREGGRFEYQCQPPAIELALHMRVLAEAEDGFGDWLADGSVISLHLRQDTVDVFVHPPAPAD</sequence>
<evidence type="ECO:0000313" key="4">
    <source>
        <dbReference type="Proteomes" id="UP001501407"/>
    </source>
</evidence>
<comment type="caution">
    <text evidence="3">The sequence shown here is derived from an EMBL/GenBank/DDBJ whole genome shotgun (WGS) entry which is preliminary data.</text>
</comment>
<protein>
    <recommendedName>
        <fullName evidence="5">Anti-sigma factor</fullName>
    </recommendedName>
</protein>
<evidence type="ECO:0000256" key="2">
    <source>
        <dbReference type="SAM" id="Phobius"/>
    </source>
</evidence>
<organism evidence="3 4">
    <name type="scientific">Microbacterium yannicii</name>
    <dbReference type="NCBI Taxonomy" id="671622"/>
    <lineage>
        <taxon>Bacteria</taxon>
        <taxon>Bacillati</taxon>
        <taxon>Actinomycetota</taxon>
        <taxon>Actinomycetes</taxon>
        <taxon>Micrococcales</taxon>
        <taxon>Microbacteriaceae</taxon>
        <taxon>Microbacterium</taxon>
    </lineage>
</organism>
<feature type="region of interest" description="Disordered" evidence="1">
    <location>
        <begin position="77"/>
        <end position="117"/>
    </location>
</feature>
<name>A0ABP9MNM6_9MICO</name>
<dbReference type="Proteomes" id="UP001501407">
    <property type="component" value="Unassembled WGS sequence"/>
</dbReference>